<feature type="transmembrane region" description="Helical" evidence="8">
    <location>
        <begin position="136"/>
        <end position="155"/>
    </location>
</feature>
<feature type="transmembrane region" description="Helical" evidence="8">
    <location>
        <begin position="355"/>
        <end position="371"/>
    </location>
</feature>
<evidence type="ECO:0000256" key="6">
    <source>
        <dbReference type="ARBA" id="ARBA00022989"/>
    </source>
</evidence>
<keyword evidence="6 8" id="KW-1133">Transmembrane helix</keyword>
<evidence type="ECO:0000256" key="2">
    <source>
        <dbReference type="ARBA" id="ARBA00022475"/>
    </source>
</evidence>
<dbReference type="AlphaFoldDB" id="A0A0G1FKK1"/>
<feature type="transmembrane region" description="Helical" evidence="8">
    <location>
        <begin position="409"/>
        <end position="427"/>
    </location>
</feature>
<evidence type="ECO:0000256" key="3">
    <source>
        <dbReference type="ARBA" id="ARBA00022676"/>
    </source>
</evidence>
<dbReference type="InterPro" id="IPR050297">
    <property type="entry name" value="LipidA_mod_glycosyltrf_83"/>
</dbReference>
<reference evidence="9 10" key="1">
    <citation type="journal article" date="2015" name="Nature">
        <title>rRNA introns, odd ribosomes, and small enigmatic genomes across a large radiation of phyla.</title>
        <authorList>
            <person name="Brown C.T."/>
            <person name="Hug L.A."/>
            <person name="Thomas B.C."/>
            <person name="Sharon I."/>
            <person name="Castelle C.J."/>
            <person name="Singh A."/>
            <person name="Wilkins M.J."/>
            <person name="Williams K.H."/>
            <person name="Banfield J.F."/>
        </authorList>
    </citation>
    <scope>NUCLEOTIDE SEQUENCE [LARGE SCALE GENOMIC DNA]</scope>
</reference>
<evidence type="ECO:0000256" key="5">
    <source>
        <dbReference type="ARBA" id="ARBA00022692"/>
    </source>
</evidence>
<dbReference type="GO" id="GO:0005886">
    <property type="term" value="C:plasma membrane"/>
    <property type="evidence" value="ECO:0007669"/>
    <property type="project" value="UniProtKB-SubCell"/>
</dbReference>
<evidence type="ECO:0000256" key="8">
    <source>
        <dbReference type="SAM" id="Phobius"/>
    </source>
</evidence>
<feature type="transmembrane region" description="Helical" evidence="8">
    <location>
        <begin position="232"/>
        <end position="251"/>
    </location>
</feature>
<dbReference type="PANTHER" id="PTHR33908:SF3">
    <property type="entry name" value="UNDECAPRENYL PHOSPHATE-ALPHA-4-AMINO-4-DEOXY-L-ARABINOSE ARABINOSYL TRANSFERASE"/>
    <property type="match status" value="1"/>
</dbReference>
<keyword evidence="7 8" id="KW-0472">Membrane</keyword>
<dbReference type="EMBL" id="LCFD01000002">
    <property type="protein sequence ID" value="KKS87423.1"/>
    <property type="molecule type" value="Genomic_DNA"/>
</dbReference>
<keyword evidence="4" id="KW-0808">Transferase</keyword>
<evidence type="ECO:0000256" key="4">
    <source>
        <dbReference type="ARBA" id="ARBA00022679"/>
    </source>
</evidence>
<sequence>MNKLSKYFLLLNIVGLALVLRLVNVSQVPPGLNRDEAAIGYNAYSLLKTGRDEYGKSWPLSFKSFGDWKVPAYFYMVMPFVQLLGLTELAVRLPSGLLGTATVFLTYCLVCEILAFRSINQRSDTTSVLTLAKSQIDMIALLAAFILAITPWHVFMSRNASESNVAVFFAVLGLWTFFRSFQNKKLLLVSFIAFALTLYTYHGNHIFTPLFILGLCTIYWRECLANPWFKTAGGIFILLSAIIFSQTLLGADKTKISGLFPLSDQSKVYADITLRRLEYKNNQLLAKLIHNKPLYLIETVVNNYLKGFSSEFLFIKGGDNAQHNIPGFGNLLVWEAPFIFLGICILLNAKQKNGYFLVYWLLISPLAASITRDAPHTARMMGFLPLPAILAAYGLGISGMWIWRRKVGWIFSIGMGVIIGIYLILYLDQYFVHFPLVSAKDWGYGYKQLVDETLKLQSKYKQVFIARPEVSPYIYFLFYGQLDPETYQKTIVRYPETTEGFAHVRQMDKLYFQQIDWADELLIPNRLYIDWVEGVPSGATASAVIIDKPTLAKLIQNGQDVSELTVGDKVVSRIVDTIKLPDHKPYIYLIETRTASPSALPL</sequence>
<name>A0A0G1FKK1_9BACT</name>
<dbReference type="Proteomes" id="UP000034050">
    <property type="component" value="Unassembled WGS sequence"/>
</dbReference>
<accession>A0A0G1FKK1</accession>
<dbReference type="STRING" id="1618446.UV61_C0002G0144"/>
<dbReference type="PATRIC" id="fig|1618446.3.peg.269"/>
<keyword evidence="5 8" id="KW-0812">Transmembrane</keyword>
<evidence type="ECO:0000256" key="1">
    <source>
        <dbReference type="ARBA" id="ARBA00004651"/>
    </source>
</evidence>
<evidence type="ECO:0000313" key="10">
    <source>
        <dbReference type="Proteomes" id="UP000034050"/>
    </source>
</evidence>
<feature type="transmembrane region" description="Helical" evidence="8">
    <location>
        <begin position="383"/>
        <end position="403"/>
    </location>
</feature>
<feature type="transmembrane region" description="Helical" evidence="8">
    <location>
        <begin position="6"/>
        <end position="24"/>
    </location>
</feature>
<keyword evidence="2" id="KW-1003">Cell membrane</keyword>
<dbReference type="GO" id="GO:0010041">
    <property type="term" value="P:response to iron(III) ion"/>
    <property type="evidence" value="ECO:0007669"/>
    <property type="project" value="TreeGrafter"/>
</dbReference>
<keyword evidence="3" id="KW-0328">Glycosyltransferase</keyword>
<gene>
    <name evidence="9" type="ORF">UV61_C0002G0144</name>
</gene>
<proteinExistence type="predicted"/>
<evidence type="ECO:0008006" key="11">
    <source>
        <dbReference type="Google" id="ProtNLM"/>
    </source>
</evidence>
<dbReference type="GO" id="GO:0016763">
    <property type="term" value="F:pentosyltransferase activity"/>
    <property type="evidence" value="ECO:0007669"/>
    <property type="project" value="TreeGrafter"/>
</dbReference>
<feature type="transmembrane region" description="Helical" evidence="8">
    <location>
        <begin position="187"/>
        <end position="220"/>
    </location>
</feature>
<protein>
    <recommendedName>
        <fullName evidence="11">Glycosyltransferase RgtA/B/C/D-like domain-containing protein</fullName>
    </recommendedName>
</protein>
<feature type="transmembrane region" description="Helical" evidence="8">
    <location>
        <begin position="72"/>
        <end position="91"/>
    </location>
</feature>
<comment type="subcellular location">
    <subcellularLocation>
        <location evidence="1">Cell membrane</location>
        <topology evidence="1">Multi-pass membrane protein</topology>
    </subcellularLocation>
</comment>
<evidence type="ECO:0000256" key="7">
    <source>
        <dbReference type="ARBA" id="ARBA00023136"/>
    </source>
</evidence>
<comment type="caution">
    <text evidence="9">The sequence shown here is derived from an EMBL/GenBank/DDBJ whole genome shotgun (WGS) entry which is preliminary data.</text>
</comment>
<organism evidence="9 10">
    <name type="scientific">Candidatus Gottesmanbacteria bacterium GW2011_GWB1_43_11</name>
    <dbReference type="NCBI Taxonomy" id="1618446"/>
    <lineage>
        <taxon>Bacteria</taxon>
        <taxon>Candidatus Gottesmaniibacteriota</taxon>
    </lineage>
</organism>
<feature type="transmembrane region" description="Helical" evidence="8">
    <location>
        <begin position="161"/>
        <end position="178"/>
    </location>
</feature>
<dbReference type="PANTHER" id="PTHR33908">
    <property type="entry name" value="MANNOSYLTRANSFERASE YKCB-RELATED"/>
    <property type="match status" value="1"/>
</dbReference>
<feature type="transmembrane region" description="Helical" evidence="8">
    <location>
        <begin position="331"/>
        <end position="349"/>
    </location>
</feature>
<dbReference type="GO" id="GO:0009103">
    <property type="term" value="P:lipopolysaccharide biosynthetic process"/>
    <property type="evidence" value="ECO:0007669"/>
    <property type="project" value="UniProtKB-ARBA"/>
</dbReference>
<evidence type="ECO:0000313" key="9">
    <source>
        <dbReference type="EMBL" id="KKS87423.1"/>
    </source>
</evidence>
<feature type="transmembrane region" description="Helical" evidence="8">
    <location>
        <begin position="97"/>
        <end position="116"/>
    </location>
</feature>